<evidence type="ECO:0000256" key="3">
    <source>
        <dbReference type="ARBA" id="ARBA00022679"/>
    </source>
</evidence>
<comment type="catalytic activity">
    <reaction evidence="1">
        <text>ATP + protein L-histidine = ADP + protein N-phospho-L-histidine.</text>
        <dbReference type="EC" id="2.7.13.3"/>
    </reaction>
</comment>
<dbReference type="EC" id="2.7.13.3" evidence="2"/>
<keyword evidence="4 9" id="KW-0418">Kinase</keyword>
<keyword evidence="5" id="KW-0902">Two-component regulatory system</keyword>
<name>A0ABU1WNT4_9BURK</name>
<dbReference type="EMBL" id="JAVDWU010000005">
    <property type="protein sequence ID" value="MDR7150661.1"/>
    <property type="molecule type" value="Genomic_DNA"/>
</dbReference>
<gene>
    <name evidence="9" type="ORF">J2W49_002624</name>
</gene>
<keyword evidence="3" id="KW-0808">Transferase</keyword>
<feature type="coiled-coil region" evidence="6">
    <location>
        <begin position="152"/>
        <end position="179"/>
    </location>
</feature>
<evidence type="ECO:0000256" key="6">
    <source>
        <dbReference type="SAM" id="Coils"/>
    </source>
</evidence>
<evidence type="ECO:0000256" key="2">
    <source>
        <dbReference type="ARBA" id="ARBA00012438"/>
    </source>
</evidence>
<reference evidence="9 10" key="1">
    <citation type="submission" date="2023-07" db="EMBL/GenBank/DDBJ databases">
        <title>Sorghum-associated microbial communities from plants grown in Nebraska, USA.</title>
        <authorList>
            <person name="Schachtman D."/>
        </authorList>
    </citation>
    <scope>NUCLEOTIDE SEQUENCE [LARGE SCALE GENOMIC DNA]</scope>
    <source>
        <strain evidence="9 10">4249</strain>
    </source>
</reference>
<dbReference type="RefSeq" id="WP_310316540.1">
    <property type="nucleotide sequence ID" value="NZ_JAVDWU010000005.1"/>
</dbReference>
<evidence type="ECO:0000259" key="8">
    <source>
        <dbReference type="PROSITE" id="PS50109"/>
    </source>
</evidence>
<keyword evidence="6" id="KW-0175">Coiled coil</keyword>
<dbReference type="PANTHER" id="PTHR43711:SF28">
    <property type="entry name" value="SENSOR HISTIDINE KINASE YXDK"/>
    <property type="match status" value="1"/>
</dbReference>
<dbReference type="InterPro" id="IPR036097">
    <property type="entry name" value="HisK_dim/P_sf"/>
</dbReference>
<evidence type="ECO:0000256" key="1">
    <source>
        <dbReference type="ARBA" id="ARBA00000085"/>
    </source>
</evidence>
<sequence>MPSHDHGLQALADYLASRRDQIVAAWRFAVEADHSLTTGASLGRAQMVDHIPALLEGFEMQLREPASDASHRGDAAAHGLHRWQQGFGLAEVTRELGHLNECVVTEIDRCAHLPIAHPPEVLARARSVWASIFSIAVSASTTQYFKLQQMESASYVSELEQAMRKLSELERQRAALWQQAAHDLRGNIGVVTNAAVGLGYPNLDESARDNFLRMLGRNMRSLHNLLDDITSLARLQGGREVRRLGTVDVAALLTELAENLRVAAAAQGLTLALTGENDLLVQSDSVKLQRIAQNLVLNAIHYTATGSVEVSWEASGPKDPARWVLQVKDTGPGLGPIAGSDVRDALETATENARDVARGAQMGQVVHAQPDGIEPTDAVVSQEQGGDAPFHHGEGIGLAIVKRLCELLDATIQVETGRDGTCFRILFPSRYPSELPADEADAHNRKAPGAGPVRDHPTGWESPSTGASDG</sequence>
<dbReference type="InterPro" id="IPR005467">
    <property type="entry name" value="His_kinase_dom"/>
</dbReference>
<evidence type="ECO:0000313" key="10">
    <source>
        <dbReference type="Proteomes" id="UP001265700"/>
    </source>
</evidence>
<dbReference type="PROSITE" id="PS50109">
    <property type="entry name" value="HIS_KIN"/>
    <property type="match status" value="1"/>
</dbReference>
<keyword evidence="10" id="KW-1185">Reference proteome</keyword>
<dbReference type="GO" id="GO:0016301">
    <property type="term" value="F:kinase activity"/>
    <property type="evidence" value="ECO:0007669"/>
    <property type="project" value="UniProtKB-KW"/>
</dbReference>
<evidence type="ECO:0000256" key="5">
    <source>
        <dbReference type="ARBA" id="ARBA00023012"/>
    </source>
</evidence>
<dbReference type="SUPFAM" id="SSF47384">
    <property type="entry name" value="Homodimeric domain of signal transducing histidine kinase"/>
    <property type="match status" value="1"/>
</dbReference>
<protein>
    <recommendedName>
        <fullName evidence="2">histidine kinase</fullName>
        <ecNumber evidence="2">2.7.13.3</ecNumber>
    </recommendedName>
</protein>
<dbReference type="InterPro" id="IPR050736">
    <property type="entry name" value="Sensor_HK_Regulatory"/>
</dbReference>
<accession>A0ABU1WNT4</accession>
<organism evidence="9 10">
    <name type="scientific">Hydrogenophaga palleronii</name>
    <dbReference type="NCBI Taxonomy" id="65655"/>
    <lineage>
        <taxon>Bacteria</taxon>
        <taxon>Pseudomonadati</taxon>
        <taxon>Pseudomonadota</taxon>
        <taxon>Betaproteobacteria</taxon>
        <taxon>Burkholderiales</taxon>
        <taxon>Comamonadaceae</taxon>
        <taxon>Hydrogenophaga</taxon>
    </lineage>
</organism>
<dbReference type="InterPro" id="IPR003594">
    <property type="entry name" value="HATPase_dom"/>
</dbReference>
<dbReference type="Pfam" id="PF02518">
    <property type="entry name" value="HATPase_c"/>
    <property type="match status" value="1"/>
</dbReference>
<dbReference type="InterPro" id="IPR036890">
    <property type="entry name" value="HATPase_C_sf"/>
</dbReference>
<evidence type="ECO:0000256" key="4">
    <source>
        <dbReference type="ARBA" id="ARBA00022777"/>
    </source>
</evidence>
<dbReference type="Proteomes" id="UP001265700">
    <property type="component" value="Unassembled WGS sequence"/>
</dbReference>
<dbReference type="PRINTS" id="PR00344">
    <property type="entry name" value="BCTRLSENSOR"/>
</dbReference>
<comment type="caution">
    <text evidence="9">The sequence shown here is derived from an EMBL/GenBank/DDBJ whole genome shotgun (WGS) entry which is preliminary data.</text>
</comment>
<evidence type="ECO:0000313" key="9">
    <source>
        <dbReference type="EMBL" id="MDR7150661.1"/>
    </source>
</evidence>
<feature type="region of interest" description="Disordered" evidence="7">
    <location>
        <begin position="434"/>
        <end position="470"/>
    </location>
</feature>
<dbReference type="Gene3D" id="3.30.565.10">
    <property type="entry name" value="Histidine kinase-like ATPase, C-terminal domain"/>
    <property type="match status" value="1"/>
</dbReference>
<evidence type="ECO:0000256" key="7">
    <source>
        <dbReference type="SAM" id="MobiDB-lite"/>
    </source>
</evidence>
<feature type="compositionally biased region" description="Polar residues" evidence="7">
    <location>
        <begin position="461"/>
        <end position="470"/>
    </location>
</feature>
<proteinExistence type="predicted"/>
<dbReference type="SUPFAM" id="SSF55874">
    <property type="entry name" value="ATPase domain of HSP90 chaperone/DNA topoisomerase II/histidine kinase"/>
    <property type="match status" value="1"/>
</dbReference>
<feature type="domain" description="Histidine kinase" evidence="8">
    <location>
        <begin position="179"/>
        <end position="431"/>
    </location>
</feature>
<dbReference type="InterPro" id="IPR004358">
    <property type="entry name" value="Sig_transdc_His_kin-like_C"/>
</dbReference>
<dbReference type="SMART" id="SM00387">
    <property type="entry name" value="HATPase_c"/>
    <property type="match status" value="1"/>
</dbReference>
<dbReference type="Gene3D" id="1.10.287.130">
    <property type="match status" value="1"/>
</dbReference>
<dbReference type="PANTHER" id="PTHR43711">
    <property type="entry name" value="TWO-COMPONENT HISTIDINE KINASE"/>
    <property type="match status" value="1"/>
</dbReference>